<reference evidence="1 2" key="1">
    <citation type="submission" date="2019-06" db="EMBL/GenBank/DDBJ databases">
        <title>Sequencing the genomes of 1000 actinobacteria strains.</title>
        <authorList>
            <person name="Klenk H.-P."/>
        </authorList>
    </citation>
    <scope>NUCLEOTIDE SEQUENCE [LARGE SCALE GENOMIC DNA]</scope>
    <source>
        <strain evidence="1 2">DSM 43866</strain>
    </source>
</reference>
<evidence type="ECO:0000313" key="2">
    <source>
        <dbReference type="Proteomes" id="UP000320239"/>
    </source>
</evidence>
<evidence type="ECO:0000313" key="1">
    <source>
        <dbReference type="EMBL" id="TWG12950.1"/>
    </source>
</evidence>
<dbReference type="RefSeq" id="WP_122978545.1">
    <property type="nucleotide sequence ID" value="NZ_BOMX01000167.1"/>
</dbReference>
<comment type="caution">
    <text evidence="1">The sequence shown here is derived from an EMBL/GenBank/DDBJ whole genome shotgun (WGS) entry which is preliminary data.</text>
</comment>
<accession>A0A561VMX7</accession>
<gene>
    <name evidence="1" type="ORF">FHX34_105818</name>
</gene>
<organism evidence="1 2">
    <name type="scientific">Actinoplanes teichomyceticus</name>
    <dbReference type="NCBI Taxonomy" id="1867"/>
    <lineage>
        <taxon>Bacteria</taxon>
        <taxon>Bacillati</taxon>
        <taxon>Actinomycetota</taxon>
        <taxon>Actinomycetes</taxon>
        <taxon>Micromonosporales</taxon>
        <taxon>Micromonosporaceae</taxon>
        <taxon>Actinoplanes</taxon>
    </lineage>
</organism>
<dbReference type="AlphaFoldDB" id="A0A561VMX7"/>
<dbReference type="EMBL" id="VIWY01000005">
    <property type="protein sequence ID" value="TWG12950.1"/>
    <property type="molecule type" value="Genomic_DNA"/>
</dbReference>
<proteinExistence type="predicted"/>
<name>A0A561VMX7_ACTTI</name>
<keyword evidence="2" id="KW-1185">Reference proteome</keyword>
<dbReference type="OrthoDB" id="3297413at2"/>
<dbReference type="Proteomes" id="UP000320239">
    <property type="component" value="Unassembled WGS sequence"/>
</dbReference>
<protein>
    <submittedName>
        <fullName evidence="1">Uncharacterized protein</fullName>
    </submittedName>
</protein>
<sequence length="94" mass="10264">MGAEMLAAARAEALFVSTASVTDHLTRPEVTELIRTAVRAHHGTRGCAAEVAARYGEYPEVAQPRMRWALDTVHMLYPAHRADRPATVTHDLAA</sequence>